<dbReference type="Pfam" id="PF13858">
    <property type="entry name" value="DUF4199"/>
    <property type="match status" value="1"/>
</dbReference>
<reference evidence="2 3" key="1">
    <citation type="submission" date="2020-06" db="EMBL/GenBank/DDBJ databases">
        <title>Altererythrobacter lutimaris sp. nov., a marine bacterium isolated from a tidal flat.</title>
        <authorList>
            <person name="Kim D."/>
            <person name="Yoo Y."/>
            <person name="Kim J.-J."/>
        </authorList>
    </citation>
    <scope>NUCLEOTIDE SEQUENCE [LARGE SCALE GENOMIC DNA]</scope>
    <source>
        <strain evidence="2 3">JGD-16</strain>
    </source>
</reference>
<dbReference type="AlphaFoldDB" id="A0A850HBQ4"/>
<dbReference type="EMBL" id="JABWTA010000001">
    <property type="protein sequence ID" value="NVE94441.1"/>
    <property type="molecule type" value="Genomic_DNA"/>
</dbReference>
<name>A0A850HBQ4_9SPHN</name>
<protein>
    <submittedName>
        <fullName evidence="2">DUF4199 domain-containing protein</fullName>
    </submittedName>
</protein>
<evidence type="ECO:0000313" key="3">
    <source>
        <dbReference type="Proteomes" id="UP000546031"/>
    </source>
</evidence>
<gene>
    <name evidence="2" type="ORF">HUO12_05965</name>
</gene>
<comment type="caution">
    <text evidence="2">The sequence shown here is derived from an EMBL/GenBank/DDBJ whole genome shotgun (WGS) entry which is preliminary data.</text>
</comment>
<sequence length="177" mass="19097">MLRYSLIYGSIIGVVVIAFMLAMMMSGPDNLNTSEAAGYAVMLAVLSLVFIGIKRFRDIEHGGVITFNQAAGVGAGIAVVAAVFYVITWEAYLLTTDYAFIETYSASLRADIEAQNLAEAARAAQIAELEEGMEMYRNPVFRLPITFIEIFPVGLVVALISALILKNPKVLPAKAVA</sequence>
<organism evidence="2 3">
    <name type="scientific">Altererythrobacter lutimaris</name>
    <dbReference type="NCBI Taxonomy" id="2743979"/>
    <lineage>
        <taxon>Bacteria</taxon>
        <taxon>Pseudomonadati</taxon>
        <taxon>Pseudomonadota</taxon>
        <taxon>Alphaproteobacteria</taxon>
        <taxon>Sphingomonadales</taxon>
        <taxon>Erythrobacteraceae</taxon>
        <taxon>Altererythrobacter</taxon>
    </lineage>
</organism>
<keyword evidence="1" id="KW-0812">Transmembrane</keyword>
<dbReference type="InterPro" id="IPR025250">
    <property type="entry name" value="DUF4199"/>
</dbReference>
<evidence type="ECO:0000256" key="1">
    <source>
        <dbReference type="SAM" id="Phobius"/>
    </source>
</evidence>
<feature type="transmembrane region" description="Helical" evidence="1">
    <location>
        <begin position="65"/>
        <end position="87"/>
    </location>
</feature>
<dbReference type="Proteomes" id="UP000546031">
    <property type="component" value="Unassembled WGS sequence"/>
</dbReference>
<feature type="transmembrane region" description="Helical" evidence="1">
    <location>
        <begin position="7"/>
        <end position="24"/>
    </location>
</feature>
<evidence type="ECO:0000313" key="2">
    <source>
        <dbReference type="EMBL" id="NVE94441.1"/>
    </source>
</evidence>
<feature type="transmembrane region" description="Helical" evidence="1">
    <location>
        <begin position="36"/>
        <end position="53"/>
    </location>
</feature>
<accession>A0A850HBQ4</accession>
<keyword evidence="1" id="KW-0472">Membrane</keyword>
<proteinExistence type="predicted"/>
<keyword evidence="1" id="KW-1133">Transmembrane helix</keyword>
<keyword evidence="3" id="KW-1185">Reference proteome</keyword>
<feature type="transmembrane region" description="Helical" evidence="1">
    <location>
        <begin position="143"/>
        <end position="165"/>
    </location>
</feature>
<dbReference type="RefSeq" id="WP_176272717.1">
    <property type="nucleotide sequence ID" value="NZ_JABWTA010000001.1"/>
</dbReference>